<evidence type="ECO:0000256" key="1">
    <source>
        <dbReference type="ARBA" id="ARBA00011073"/>
    </source>
</evidence>
<feature type="chain" id="PRO_5047436247" description="Peptidase S8/S53 domain-containing protein" evidence="8">
    <location>
        <begin position="23"/>
        <end position="480"/>
    </location>
</feature>
<feature type="region of interest" description="Disordered" evidence="6">
    <location>
        <begin position="389"/>
        <end position="434"/>
    </location>
</feature>
<keyword evidence="7" id="KW-0472">Membrane</keyword>
<accession>A0ABP6HCS0</accession>
<evidence type="ECO:0000256" key="6">
    <source>
        <dbReference type="SAM" id="MobiDB-lite"/>
    </source>
</evidence>
<comment type="similarity">
    <text evidence="1 5">Belongs to the peptidase S8 family.</text>
</comment>
<keyword evidence="7" id="KW-0812">Transmembrane</keyword>
<dbReference type="Gene3D" id="3.40.50.200">
    <property type="entry name" value="Peptidase S8/S53 domain"/>
    <property type="match status" value="1"/>
</dbReference>
<feature type="transmembrane region" description="Helical" evidence="7">
    <location>
        <begin position="440"/>
        <end position="459"/>
    </location>
</feature>
<feature type="active site" description="Charge relay system" evidence="5">
    <location>
        <position position="75"/>
    </location>
</feature>
<evidence type="ECO:0000313" key="11">
    <source>
        <dbReference type="Proteomes" id="UP001501326"/>
    </source>
</evidence>
<keyword evidence="2 5" id="KW-0645">Protease</keyword>
<evidence type="ECO:0000259" key="9">
    <source>
        <dbReference type="Pfam" id="PF00082"/>
    </source>
</evidence>
<gene>
    <name evidence="10" type="ORF">GCM10009867_30430</name>
</gene>
<evidence type="ECO:0000256" key="5">
    <source>
        <dbReference type="PROSITE-ProRule" id="PRU01240"/>
    </source>
</evidence>
<feature type="compositionally biased region" description="Low complexity" evidence="6">
    <location>
        <begin position="396"/>
        <end position="430"/>
    </location>
</feature>
<feature type="signal peptide" evidence="8">
    <location>
        <begin position="1"/>
        <end position="22"/>
    </location>
</feature>
<dbReference type="PANTHER" id="PTHR43806:SF11">
    <property type="entry name" value="CEREVISIN-RELATED"/>
    <property type="match status" value="1"/>
</dbReference>
<evidence type="ECO:0000256" key="2">
    <source>
        <dbReference type="ARBA" id="ARBA00022670"/>
    </source>
</evidence>
<dbReference type="InterPro" id="IPR036852">
    <property type="entry name" value="Peptidase_S8/S53_dom_sf"/>
</dbReference>
<reference evidence="11" key="1">
    <citation type="journal article" date="2019" name="Int. J. Syst. Evol. Microbiol.">
        <title>The Global Catalogue of Microorganisms (GCM) 10K type strain sequencing project: providing services to taxonomists for standard genome sequencing and annotation.</title>
        <authorList>
            <consortium name="The Broad Institute Genomics Platform"/>
            <consortium name="The Broad Institute Genome Sequencing Center for Infectious Disease"/>
            <person name="Wu L."/>
            <person name="Ma J."/>
        </authorList>
    </citation>
    <scope>NUCLEOTIDE SEQUENCE [LARGE SCALE GENOMIC DNA]</scope>
    <source>
        <strain evidence="11">JCM 16378</strain>
    </source>
</reference>
<feature type="domain" description="Peptidase S8/S53" evidence="9">
    <location>
        <begin position="66"/>
        <end position="309"/>
    </location>
</feature>
<dbReference type="InterPro" id="IPR000209">
    <property type="entry name" value="Peptidase_S8/S53_dom"/>
</dbReference>
<sequence>MKRPTRPVSALLRASLVAGVSAALVALPVVGVAGSRPAATADAANPTPWWPAAMGFDDLASAGATGQGVTVAVIDGTIDPDAADVKGRIAAVSTPCSQPATGTGKDADHATQIAQVIVGTGAASGGTPGVRGIAPKATLRHYSLGPGEKNSCLVKDTDQPYPLLTAMQQALDDGAKIINLSFGGSSTNAAQKRAITLAQHAGAIVVAATGKGSLTFPAAYNGVVAVNACDREGQLDPDGANAASYGVAFCAPGMDLVLGGHRGTTWVGQGNLTSGTSFAAPLVSGGLAAYWSKYPKATGNQILQAALRHPGMKQGTSNSGAKGWVYSYRRVGSGFPKIQDASRTGFGWGIFAPADVVEVDPTTYPDTNPLVRKANASGPTAEEIAAGALAEDGPQATPTTSTSPSTSSSTASATSPGSEGSDPAAAPSGSGDDGSGGVPVWVWGLGLLVLAGAGGALVVSRQGAASKAAEPRATQPGEGS</sequence>
<evidence type="ECO:0000256" key="3">
    <source>
        <dbReference type="ARBA" id="ARBA00022801"/>
    </source>
</evidence>
<evidence type="ECO:0000256" key="7">
    <source>
        <dbReference type="SAM" id="Phobius"/>
    </source>
</evidence>
<dbReference type="SUPFAM" id="SSF52743">
    <property type="entry name" value="Subtilisin-like"/>
    <property type="match status" value="1"/>
</dbReference>
<dbReference type="InterPro" id="IPR050131">
    <property type="entry name" value="Peptidase_S8_subtilisin-like"/>
</dbReference>
<evidence type="ECO:0000256" key="8">
    <source>
        <dbReference type="SAM" id="SignalP"/>
    </source>
</evidence>
<evidence type="ECO:0000313" key="10">
    <source>
        <dbReference type="EMBL" id="GAA2738571.1"/>
    </source>
</evidence>
<dbReference type="Proteomes" id="UP001501326">
    <property type="component" value="Unassembled WGS sequence"/>
</dbReference>
<dbReference type="EMBL" id="BAAARN010000004">
    <property type="protein sequence ID" value="GAA2738571.1"/>
    <property type="molecule type" value="Genomic_DNA"/>
</dbReference>
<keyword evidence="11" id="KW-1185">Reference proteome</keyword>
<keyword evidence="7" id="KW-1133">Transmembrane helix</keyword>
<dbReference type="InterPro" id="IPR015500">
    <property type="entry name" value="Peptidase_S8_subtilisin-rel"/>
</dbReference>
<dbReference type="Pfam" id="PF00082">
    <property type="entry name" value="Peptidase_S8"/>
    <property type="match status" value="1"/>
</dbReference>
<keyword evidence="3 5" id="KW-0378">Hydrolase</keyword>
<organism evidence="10 11">
    <name type="scientific">Pedococcus aerophilus</name>
    <dbReference type="NCBI Taxonomy" id="436356"/>
    <lineage>
        <taxon>Bacteria</taxon>
        <taxon>Bacillati</taxon>
        <taxon>Actinomycetota</taxon>
        <taxon>Actinomycetes</taxon>
        <taxon>Micrococcales</taxon>
        <taxon>Intrasporangiaceae</taxon>
        <taxon>Pedococcus</taxon>
    </lineage>
</organism>
<dbReference type="PANTHER" id="PTHR43806">
    <property type="entry name" value="PEPTIDASE S8"/>
    <property type="match status" value="1"/>
</dbReference>
<evidence type="ECO:0000256" key="4">
    <source>
        <dbReference type="ARBA" id="ARBA00022825"/>
    </source>
</evidence>
<dbReference type="PROSITE" id="PS00138">
    <property type="entry name" value="SUBTILASE_SER"/>
    <property type="match status" value="1"/>
</dbReference>
<protein>
    <recommendedName>
        <fullName evidence="9">Peptidase S8/S53 domain-containing protein</fullName>
    </recommendedName>
</protein>
<keyword evidence="4 5" id="KW-0720">Serine protease</keyword>
<proteinExistence type="inferred from homology"/>
<keyword evidence="8" id="KW-0732">Signal</keyword>
<dbReference type="RefSeq" id="WP_344194973.1">
    <property type="nucleotide sequence ID" value="NZ_BAAARN010000004.1"/>
</dbReference>
<feature type="active site" description="Charge relay system" evidence="5">
    <location>
        <position position="277"/>
    </location>
</feature>
<feature type="active site" description="Charge relay system" evidence="5">
    <location>
        <position position="109"/>
    </location>
</feature>
<name>A0ABP6HCS0_9MICO</name>
<dbReference type="InterPro" id="IPR023828">
    <property type="entry name" value="Peptidase_S8_Ser-AS"/>
</dbReference>
<comment type="caution">
    <text evidence="10">The sequence shown here is derived from an EMBL/GenBank/DDBJ whole genome shotgun (WGS) entry which is preliminary data.</text>
</comment>
<dbReference type="PROSITE" id="PS51892">
    <property type="entry name" value="SUBTILASE"/>
    <property type="match status" value="1"/>
</dbReference>
<dbReference type="PRINTS" id="PR00723">
    <property type="entry name" value="SUBTILISIN"/>
</dbReference>